<dbReference type="PROSITE" id="PS00138">
    <property type="entry name" value="SUBTILASE_SER"/>
    <property type="match status" value="1"/>
</dbReference>
<protein>
    <submittedName>
        <fullName evidence="8">S8 family serine peptidase</fullName>
    </submittedName>
</protein>
<dbReference type="InterPro" id="IPR000209">
    <property type="entry name" value="Peptidase_S8/S53_dom"/>
</dbReference>
<evidence type="ECO:0000259" key="7">
    <source>
        <dbReference type="Pfam" id="PF00082"/>
    </source>
</evidence>
<comment type="similarity">
    <text evidence="1 5">Belongs to the peptidase S8 family.</text>
</comment>
<evidence type="ECO:0000256" key="2">
    <source>
        <dbReference type="ARBA" id="ARBA00022670"/>
    </source>
</evidence>
<dbReference type="SUPFAM" id="SSF52743">
    <property type="entry name" value="Subtilisin-like"/>
    <property type="match status" value="1"/>
</dbReference>
<evidence type="ECO:0000313" key="9">
    <source>
        <dbReference type="Proteomes" id="UP001500618"/>
    </source>
</evidence>
<comment type="caution">
    <text evidence="8">The sequence shown here is derived from an EMBL/GenBank/DDBJ whole genome shotgun (WGS) entry which is preliminary data.</text>
</comment>
<dbReference type="PANTHER" id="PTHR43399">
    <property type="entry name" value="SUBTILISIN-RELATED"/>
    <property type="match status" value="1"/>
</dbReference>
<keyword evidence="6" id="KW-0472">Membrane</keyword>
<dbReference type="Proteomes" id="UP001500618">
    <property type="component" value="Unassembled WGS sequence"/>
</dbReference>
<feature type="transmembrane region" description="Helical" evidence="6">
    <location>
        <begin position="7"/>
        <end position="29"/>
    </location>
</feature>
<proteinExistence type="inferred from homology"/>
<keyword evidence="3 5" id="KW-0378">Hydrolase</keyword>
<dbReference type="PANTHER" id="PTHR43399:SF4">
    <property type="entry name" value="CELL WALL-ASSOCIATED PROTEASE"/>
    <property type="match status" value="1"/>
</dbReference>
<evidence type="ECO:0000256" key="6">
    <source>
        <dbReference type="SAM" id="Phobius"/>
    </source>
</evidence>
<dbReference type="InterPro" id="IPR023828">
    <property type="entry name" value="Peptidase_S8_Ser-AS"/>
</dbReference>
<feature type="active site" description="Charge relay system" evidence="5">
    <location>
        <position position="466"/>
    </location>
</feature>
<keyword evidence="6" id="KW-0812">Transmembrane</keyword>
<gene>
    <name evidence="8" type="ORF">GCM10009765_59710</name>
</gene>
<feature type="transmembrane region" description="Helical" evidence="6">
    <location>
        <begin position="226"/>
        <end position="249"/>
    </location>
</feature>
<sequence>MAESERRWPAVLGVVLVGLWTVGVSFGGAAGEWLVEQASILFESRPSAWLAPVLAIGATLLAGLPALGLLPYVQRPWIRATLRFWALAAGCAAVLGLTRFVPYGHDIAARNTFALGSTVALAALLAVALILLRRSATMPHRGRLVPAALAAAVGGVALLPWVAFGALGSAWTTLLAVLAAAAVAALLAMLPGPPTHPLVLGVGYATVAATAAPSGLSILLMISLPALAFAVAAVGGRWAAAVALGLALVGPYAYVDASQLAVVLGLGEVSWYAILAAGISWLVAIAVGAVTFLVRRRNWLKPWIAAVAVTACLVALVGVGLSHQPGFHGNALFVTLEQTKISASIADPAARRREVYRQLTAYATASQRPLRAALTSRGLTFRPYYLINAIEVDADDPVTRLWLSGQPGVVSVTDAPLLRPIPGRPEGLHGNEKKPDGPQWNITAIHADQAWAAGARGQGVVVGVSDSGVDATHPVIAAGFRGGADSWYDPWFGTAVPRDLDGHGTHTTATAVGRGGVGVAPDAQWIGCADLARGVANPGYYLDCLQFMFAPFPHGGDAFHGNPNRGADVLTNSWGCSTLEGCRSDTLAAAAHALSIAGIYPVFAAGNTGPDCGSIVDPLANSPDVLTVGAVDRTGAVADFSSRGPVSGVAGKPDVVAPGVNVLSALPGNTYGTLSGTSMATPHVAGVVALMWSANPRLRGDIADTTTLLRTTAKSVRSATCAGPNSTGAGLVDAAAAVTAARIFPRM</sequence>
<dbReference type="Gene3D" id="3.40.50.200">
    <property type="entry name" value="Peptidase S8/S53 domain"/>
    <property type="match status" value="1"/>
</dbReference>
<evidence type="ECO:0000256" key="4">
    <source>
        <dbReference type="ARBA" id="ARBA00022825"/>
    </source>
</evidence>
<feature type="domain" description="Peptidase S8/S53" evidence="7">
    <location>
        <begin position="457"/>
        <end position="716"/>
    </location>
</feature>
<evidence type="ECO:0000256" key="1">
    <source>
        <dbReference type="ARBA" id="ARBA00011073"/>
    </source>
</evidence>
<keyword evidence="4 5" id="KW-0720">Serine protease</keyword>
<reference evidence="8 9" key="1">
    <citation type="journal article" date="2019" name="Int. J. Syst. Evol. Microbiol.">
        <title>The Global Catalogue of Microorganisms (GCM) 10K type strain sequencing project: providing services to taxonomists for standard genome sequencing and annotation.</title>
        <authorList>
            <consortium name="The Broad Institute Genomics Platform"/>
            <consortium name="The Broad Institute Genome Sequencing Center for Infectious Disease"/>
            <person name="Wu L."/>
            <person name="Ma J."/>
        </authorList>
    </citation>
    <scope>NUCLEOTIDE SEQUENCE [LARGE SCALE GENOMIC DNA]</scope>
    <source>
        <strain evidence="8 9">JCM 14718</strain>
    </source>
</reference>
<feature type="transmembrane region" description="Helical" evidence="6">
    <location>
        <begin position="269"/>
        <end position="294"/>
    </location>
</feature>
<feature type="transmembrane region" description="Helical" evidence="6">
    <location>
        <begin position="49"/>
        <end position="70"/>
    </location>
</feature>
<feature type="transmembrane region" description="Helical" evidence="6">
    <location>
        <begin position="303"/>
        <end position="321"/>
    </location>
</feature>
<dbReference type="InterPro" id="IPR015500">
    <property type="entry name" value="Peptidase_S8_subtilisin-rel"/>
</dbReference>
<dbReference type="InterPro" id="IPR036852">
    <property type="entry name" value="Peptidase_S8/S53_dom_sf"/>
</dbReference>
<feature type="active site" description="Charge relay system" evidence="5">
    <location>
        <position position="678"/>
    </location>
</feature>
<keyword evidence="6" id="KW-1133">Transmembrane helix</keyword>
<dbReference type="EMBL" id="BAAANY010000025">
    <property type="protein sequence ID" value="GAA1702310.1"/>
    <property type="molecule type" value="Genomic_DNA"/>
</dbReference>
<evidence type="ECO:0000313" key="8">
    <source>
        <dbReference type="EMBL" id="GAA1702310.1"/>
    </source>
</evidence>
<keyword evidence="2 5" id="KW-0645">Protease</keyword>
<keyword evidence="9" id="KW-1185">Reference proteome</keyword>
<dbReference type="RefSeq" id="WP_344313616.1">
    <property type="nucleotide sequence ID" value="NZ_BAAANY010000025.1"/>
</dbReference>
<evidence type="ECO:0000256" key="5">
    <source>
        <dbReference type="PROSITE-ProRule" id="PRU01240"/>
    </source>
</evidence>
<accession>A0ABN2ICF4</accession>
<dbReference type="InterPro" id="IPR051048">
    <property type="entry name" value="Peptidase_S8/S53_subtilisin"/>
</dbReference>
<feature type="active site" description="Charge relay system" evidence="5">
    <location>
        <position position="503"/>
    </location>
</feature>
<feature type="transmembrane region" description="Helical" evidence="6">
    <location>
        <begin position="144"/>
        <end position="164"/>
    </location>
</feature>
<evidence type="ECO:0000256" key="3">
    <source>
        <dbReference type="ARBA" id="ARBA00022801"/>
    </source>
</evidence>
<name>A0ABN2ICF4_9ACTN</name>
<feature type="transmembrane region" description="Helical" evidence="6">
    <location>
        <begin position="113"/>
        <end position="132"/>
    </location>
</feature>
<organism evidence="8 9">
    <name type="scientific">Fodinicola feengrottensis</name>
    <dbReference type="NCBI Taxonomy" id="435914"/>
    <lineage>
        <taxon>Bacteria</taxon>
        <taxon>Bacillati</taxon>
        <taxon>Actinomycetota</taxon>
        <taxon>Actinomycetes</taxon>
        <taxon>Mycobacteriales</taxon>
        <taxon>Fodinicola</taxon>
    </lineage>
</organism>
<feature type="transmembrane region" description="Helical" evidence="6">
    <location>
        <begin position="82"/>
        <end position="101"/>
    </location>
</feature>
<dbReference type="PRINTS" id="PR00723">
    <property type="entry name" value="SUBTILISIN"/>
</dbReference>
<dbReference type="PROSITE" id="PS51892">
    <property type="entry name" value="SUBTILASE"/>
    <property type="match status" value="1"/>
</dbReference>
<dbReference type="Pfam" id="PF00082">
    <property type="entry name" value="Peptidase_S8"/>
    <property type="match status" value="1"/>
</dbReference>